<keyword evidence="3" id="KW-1185">Reference proteome</keyword>
<feature type="region of interest" description="Disordered" evidence="1">
    <location>
        <begin position="1"/>
        <end position="118"/>
    </location>
</feature>
<organism evidence="2 3">
    <name type="scientific">Phytophthora fragariaefolia</name>
    <dbReference type="NCBI Taxonomy" id="1490495"/>
    <lineage>
        <taxon>Eukaryota</taxon>
        <taxon>Sar</taxon>
        <taxon>Stramenopiles</taxon>
        <taxon>Oomycota</taxon>
        <taxon>Peronosporomycetes</taxon>
        <taxon>Peronosporales</taxon>
        <taxon>Peronosporaceae</taxon>
        <taxon>Phytophthora</taxon>
    </lineage>
</organism>
<name>A0A9W6Y5U0_9STRA</name>
<evidence type="ECO:0000256" key="1">
    <source>
        <dbReference type="SAM" id="MobiDB-lite"/>
    </source>
</evidence>
<dbReference type="OrthoDB" id="10452822at2759"/>
<evidence type="ECO:0000313" key="2">
    <source>
        <dbReference type="EMBL" id="GMF56741.1"/>
    </source>
</evidence>
<sequence length="118" mass="12658">MALSDEEDSSDEDGEHGHLGRTGMLGNRDADATGLSETNQVANGGNGTASMRLPSRHAKRGPSDETHSSSDHILSSREHEFVVNPDELVESDESEEELAAENNDLLPSFDDGHNTARS</sequence>
<dbReference type="Proteomes" id="UP001165121">
    <property type="component" value="Unassembled WGS sequence"/>
</dbReference>
<gene>
    <name evidence="2" type="ORF">Pfra01_002410900</name>
</gene>
<comment type="caution">
    <text evidence="2">The sequence shown here is derived from an EMBL/GenBank/DDBJ whole genome shotgun (WGS) entry which is preliminary data.</text>
</comment>
<proteinExistence type="predicted"/>
<evidence type="ECO:0000313" key="3">
    <source>
        <dbReference type="Proteomes" id="UP001165121"/>
    </source>
</evidence>
<dbReference type="EMBL" id="BSXT01004107">
    <property type="protein sequence ID" value="GMF56741.1"/>
    <property type="molecule type" value="Genomic_DNA"/>
</dbReference>
<protein>
    <submittedName>
        <fullName evidence="2">Unnamed protein product</fullName>
    </submittedName>
</protein>
<accession>A0A9W6Y5U0</accession>
<feature type="compositionally biased region" description="Basic and acidic residues" evidence="1">
    <location>
        <begin position="61"/>
        <end position="81"/>
    </location>
</feature>
<feature type="compositionally biased region" description="Acidic residues" evidence="1">
    <location>
        <begin position="1"/>
        <end position="14"/>
    </location>
</feature>
<dbReference type="AlphaFoldDB" id="A0A9W6Y5U0"/>
<reference evidence="2" key="1">
    <citation type="submission" date="2023-04" db="EMBL/GenBank/DDBJ databases">
        <title>Phytophthora fragariaefolia NBRC 109709.</title>
        <authorList>
            <person name="Ichikawa N."/>
            <person name="Sato H."/>
            <person name="Tonouchi N."/>
        </authorList>
    </citation>
    <scope>NUCLEOTIDE SEQUENCE</scope>
    <source>
        <strain evidence="2">NBRC 109709</strain>
    </source>
</reference>
<feature type="compositionally biased region" description="Acidic residues" evidence="1">
    <location>
        <begin position="87"/>
        <end position="99"/>
    </location>
</feature>